<comment type="caution">
    <text evidence="2">The sequence shown here is derived from an EMBL/GenBank/DDBJ whole genome shotgun (WGS) entry which is preliminary data.</text>
</comment>
<reference evidence="2 3" key="1">
    <citation type="submission" date="2023-04" db="EMBL/GenBank/DDBJ databases">
        <title>Genome of Basidiobolus ranarum AG-B5.</title>
        <authorList>
            <person name="Stajich J.E."/>
            <person name="Carter-House D."/>
            <person name="Gryganskyi A."/>
        </authorList>
    </citation>
    <scope>NUCLEOTIDE SEQUENCE [LARGE SCALE GENOMIC DNA]</scope>
    <source>
        <strain evidence="2 3">AG-B5</strain>
    </source>
</reference>
<accession>A0ABR2W0H9</accession>
<organism evidence="2 3">
    <name type="scientific">Basidiobolus ranarum</name>
    <dbReference type="NCBI Taxonomy" id="34480"/>
    <lineage>
        <taxon>Eukaryota</taxon>
        <taxon>Fungi</taxon>
        <taxon>Fungi incertae sedis</taxon>
        <taxon>Zoopagomycota</taxon>
        <taxon>Entomophthoromycotina</taxon>
        <taxon>Basidiobolomycetes</taxon>
        <taxon>Basidiobolales</taxon>
        <taxon>Basidiobolaceae</taxon>
        <taxon>Basidiobolus</taxon>
    </lineage>
</organism>
<evidence type="ECO:0000313" key="2">
    <source>
        <dbReference type="EMBL" id="KAK9712162.1"/>
    </source>
</evidence>
<feature type="region of interest" description="Disordered" evidence="1">
    <location>
        <begin position="230"/>
        <end position="258"/>
    </location>
</feature>
<evidence type="ECO:0000256" key="1">
    <source>
        <dbReference type="SAM" id="MobiDB-lite"/>
    </source>
</evidence>
<dbReference type="Proteomes" id="UP001479436">
    <property type="component" value="Unassembled WGS sequence"/>
</dbReference>
<sequence length="258" mass="29917">MRPLSRPPFTSQLVVWMLSYSRVSVKLMLTILLAPFTLGLFPSEGSLFLTLHNVWFTCLGKLLNPLQYLIEKLWFPLSESLKDTYGIWVRKGFETLLPTSLYLEPEVSTVSLTPKLTIPPKRIRFKRDTNTLKVQLIRNIEAKWRRRALTNWFQKSFNPSVQPPVLTNVPPSLVNLYEPRAKGERKRANMEIQRDLVRLKVKPMNTTLVSTKFELPSFYPLKSTTHFSCSFPSPSPCLPRSPPPSRMSKPRLNTRLYR</sequence>
<name>A0ABR2W0H9_9FUNG</name>
<evidence type="ECO:0000313" key="3">
    <source>
        <dbReference type="Proteomes" id="UP001479436"/>
    </source>
</evidence>
<protein>
    <submittedName>
        <fullName evidence="2">Uncharacterized protein</fullName>
    </submittedName>
</protein>
<proteinExistence type="predicted"/>
<keyword evidence="3" id="KW-1185">Reference proteome</keyword>
<feature type="compositionally biased region" description="Pro residues" evidence="1">
    <location>
        <begin position="233"/>
        <end position="245"/>
    </location>
</feature>
<dbReference type="EMBL" id="JASJQH010007233">
    <property type="protein sequence ID" value="KAK9712162.1"/>
    <property type="molecule type" value="Genomic_DNA"/>
</dbReference>
<gene>
    <name evidence="2" type="ORF">K7432_007322</name>
</gene>